<evidence type="ECO:0000313" key="1">
    <source>
        <dbReference type="EMBL" id="SVE15920.1"/>
    </source>
</evidence>
<name>A0A383B7Y6_9ZZZZ</name>
<organism evidence="1">
    <name type="scientific">marine metagenome</name>
    <dbReference type="NCBI Taxonomy" id="408172"/>
    <lineage>
        <taxon>unclassified sequences</taxon>
        <taxon>metagenomes</taxon>
        <taxon>ecological metagenomes</taxon>
    </lineage>
</organism>
<feature type="non-terminal residue" evidence="1">
    <location>
        <position position="157"/>
    </location>
</feature>
<dbReference type="AlphaFoldDB" id="A0A383B7Y6"/>
<evidence type="ECO:0008006" key="2">
    <source>
        <dbReference type="Google" id="ProtNLM"/>
    </source>
</evidence>
<accession>A0A383B7Y6</accession>
<reference evidence="1" key="1">
    <citation type="submission" date="2018-05" db="EMBL/GenBank/DDBJ databases">
        <authorList>
            <person name="Lanie J.A."/>
            <person name="Ng W.-L."/>
            <person name="Kazmierczak K.M."/>
            <person name="Andrzejewski T.M."/>
            <person name="Davidsen T.M."/>
            <person name="Wayne K.J."/>
            <person name="Tettelin H."/>
            <person name="Glass J.I."/>
            <person name="Rusch D."/>
            <person name="Podicherti R."/>
            <person name="Tsui H.-C.T."/>
            <person name="Winkler M.E."/>
        </authorList>
    </citation>
    <scope>NUCLEOTIDE SEQUENCE</scope>
</reference>
<proteinExistence type="predicted"/>
<protein>
    <recommendedName>
        <fullName evidence="2">Sulfatase-modifying factor enzyme domain-containing protein</fullName>
    </recommendedName>
</protein>
<gene>
    <name evidence="1" type="ORF">METZ01_LOCUS468774</name>
</gene>
<dbReference type="EMBL" id="UINC01198108">
    <property type="protein sequence ID" value="SVE15920.1"/>
    <property type="molecule type" value="Genomic_DNA"/>
</dbReference>
<sequence length="157" mass="17954">MAGNVREWTVNPHGKGNNRFSILGGAYYDNVYNFNDYYSTSPLDRSLGNGCRLVSSLANGVEDSLDQYIISYTERDILSEEDVTDEVFEVYRAQFDYKDYPLEVDLTIIAGYNSEYVVERFEMESPYKNDEPLHGFIVYDSSYKGDLKPIINFPTAG</sequence>